<accession>A0A1G9JK90</accession>
<reference evidence="8 9" key="1">
    <citation type="submission" date="2016-10" db="EMBL/GenBank/DDBJ databases">
        <authorList>
            <person name="de Groot N.N."/>
        </authorList>
    </citation>
    <scope>NUCLEOTIDE SEQUENCE [LARGE SCALE GENOMIC DNA]</scope>
    <source>
        <strain evidence="8 9">CGMCC 1.9159</strain>
    </source>
</reference>
<evidence type="ECO:0000256" key="3">
    <source>
        <dbReference type="ARBA" id="ARBA00022692"/>
    </source>
</evidence>
<feature type="transmembrane region" description="Helical" evidence="7">
    <location>
        <begin position="184"/>
        <end position="202"/>
    </location>
</feature>
<gene>
    <name evidence="8" type="ORF">SAMN04488242_1311</name>
</gene>
<dbReference type="Pfam" id="PF02653">
    <property type="entry name" value="BPD_transp_2"/>
    <property type="match status" value="1"/>
</dbReference>
<evidence type="ECO:0000256" key="5">
    <source>
        <dbReference type="ARBA" id="ARBA00023136"/>
    </source>
</evidence>
<feature type="transmembrane region" description="Helical" evidence="7">
    <location>
        <begin position="28"/>
        <end position="53"/>
    </location>
</feature>
<feature type="region of interest" description="Disordered" evidence="6">
    <location>
        <begin position="1"/>
        <end position="22"/>
    </location>
</feature>
<keyword evidence="8" id="KW-0762">Sugar transport</keyword>
<dbReference type="PANTHER" id="PTHR47089">
    <property type="entry name" value="ABC TRANSPORTER, PERMEASE PROTEIN"/>
    <property type="match status" value="1"/>
</dbReference>
<feature type="transmembrane region" description="Helical" evidence="7">
    <location>
        <begin position="370"/>
        <end position="392"/>
    </location>
</feature>
<feature type="transmembrane region" description="Helical" evidence="7">
    <location>
        <begin position="340"/>
        <end position="358"/>
    </location>
</feature>
<feature type="transmembrane region" description="Helical" evidence="7">
    <location>
        <begin position="234"/>
        <end position="252"/>
    </location>
</feature>
<organism evidence="8 9">
    <name type="scientific">Tessaracoccus oleiagri</name>
    <dbReference type="NCBI Taxonomy" id="686624"/>
    <lineage>
        <taxon>Bacteria</taxon>
        <taxon>Bacillati</taxon>
        <taxon>Actinomycetota</taxon>
        <taxon>Actinomycetes</taxon>
        <taxon>Propionibacteriales</taxon>
        <taxon>Propionibacteriaceae</taxon>
        <taxon>Tessaracoccus</taxon>
    </lineage>
</organism>
<dbReference type="GO" id="GO:0005886">
    <property type="term" value="C:plasma membrane"/>
    <property type="evidence" value="ECO:0007669"/>
    <property type="project" value="UniProtKB-SubCell"/>
</dbReference>
<keyword evidence="9" id="KW-1185">Reference proteome</keyword>
<keyword evidence="8" id="KW-0813">Transport</keyword>
<evidence type="ECO:0000313" key="8">
    <source>
        <dbReference type="EMBL" id="SDL37939.1"/>
    </source>
</evidence>
<evidence type="ECO:0000256" key="2">
    <source>
        <dbReference type="ARBA" id="ARBA00022475"/>
    </source>
</evidence>
<dbReference type="InterPro" id="IPR001851">
    <property type="entry name" value="ABC_transp_permease"/>
</dbReference>
<dbReference type="Proteomes" id="UP000199475">
    <property type="component" value="Unassembled WGS sequence"/>
</dbReference>
<evidence type="ECO:0000313" key="9">
    <source>
        <dbReference type="Proteomes" id="UP000199475"/>
    </source>
</evidence>
<protein>
    <submittedName>
        <fullName evidence="8">Simple sugar transport system permease protein</fullName>
    </submittedName>
</protein>
<keyword evidence="2" id="KW-1003">Cell membrane</keyword>
<name>A0A1G9JK90_9ACTN</name>
<evidence type="ECO:0000256" key="4">
    <source>
        <dbReference type="ARBA" id="ARBA00022989"/>
    </source>
</evidence>
<feature type="compositionally biased region" description="Basic and acidic residues" evidence="6">
    <location>
        <begin position="1"/>
        <end position="21"/>
    </location>
</feature>
<feature type="transmembrane region" description="Helical" evidence="7">
    <location>
        <begin position="314"/>
        <end position="333"/>
    </location>
</feature>
<dbReference type="STRING" id="686624.SAMN04488242_1311"/>
<evidence type="ECO:0000256" key="7">
    <source>
        <dbReference type="SAM" id="Phobius"/>
    </source>
</evidence>
<evidence type="ECO:0000256" key="1">
    <source>
        <dbReference type="ARBA" id="ARBA00004651"/>
    </source>
</evidence>
<keyword evidence="5 7" id="KW-0472">Membrane</keyword>
<evidence type="ECO:0000256" key="6">
    <source>
        <dbReference type="SAM" id="MobiDB-lite"/>
    </source>
</evidence>
<dbReference type="EMBL" id="FNGP01000002">
    <property type="protein sequence ID" value="SDL37939.1"/>
    <property type="molecule type" value="Genomic_DNA"/>
</dbReference>
<dbReference type="RefSeq" id="WP_245701559.1">
    <property type="nucleotide sequence ID" value="NZ_FNGP01000002.1"/>
</dbReference>
<sequence>MSEAKRVEEAPPKDHKPETKPKASYSKWLNSAAVTFWSLVLAFIVGSIVMIILDPEVGEKWGYFFARPGDALGASWEKISLTYISLLQGSFGSWVAFTETTAQATPLILAGLGIALAFRAGLFNIGGQGQAIMGAIWGAFIGFTVKGLPLFVHLPLVILVGVAMGTIWGGIVGFLKAKTGAHEVIVTIMMNYLAVYLLQFLLQRPAFMAPGRNDPIGPVVEWSATMPRLAGSRLHLGFLLALLAVVLVWWILERTTLGLRIQAVGLNPHAAAVAGINVSRVTIVTMAISGALAGMAGVNAVTAPELITSFPTQLSVGIVGAIGFDAITVALLGRSRPVGVLLAGLLFGALKAGARTMQVRANTPSDLVDLIQALIVLFVAAPAFVMWVLPFLRQRKTSRTPKPKAVAA</sequence>
<dbReference type="PANTHER" id="PTHR47089:SF1">
    <property type="entry name" value="GUANOSINE ABC TRANSPORTER PERMEASE PROTEIN NUPP"/>
    <property type="match status" value="1"/>
</dbReference>
<feature type="transmembrane region" description="Helical" evidence="7">
    <location>
        <begin position="104"/>
        <end position="122"/>
    </location>
</feature>
<comment type="subcellular location">
    <subcellularLocation>
        <location evidence="1">Cell membrane</location>
        <topology evidence="1">Multi-pass membrane protein</topology>
    </subcellularLocation>
</comment>
<dbReference type="AlphaFoldDB" id="A0A1G9JK90"/>
<feature type="transmembrane region" description="Helical" evidence="7">
    <location>
        <begin position="158"/>
        <end position="177"/>
    </location>
</feature>
<keyword evidence="4 7" id="KW-1133">Transmembrane helix</keyword>
<dbReference type="CDD" id="cd06580">
    <property type="entry name" value="TM_PBP1_transp_TpRbsC_like"/>
    <property type="match status" value="1"/>
</dbReference>
<dbReference type="GO" id="GO:0022857">
    <property type="term" value="F:transmembrane transporter activity"/>
    <property type="evidence" value="ECO:0007669"/>
    <property type="project" value="InterPro"/>
</dbReference>
<feature type="transmembrane region" description="Helical" evidence="7">
    <location>
        <begin position="281"/>
        <end position="302"/>
    </location>
</feature>
<keyword evidence="3 7" id="KW-0812">Transmembrane</keyword>
<proteinExistence type="predicted"/>